<dbReference type="EMBL" id="BQNB010018122">
    <property type="protein sequence ID" value="GJT70909.1"/>
    <property type="molecule type" value="Genomic_DNA"/>
</dbReference>
<comment type="caution">
    <text evidence="2">The sequence shown here is derived from an EMBL/GenBank/DDBJ whole genome shotgun (WGS) entry which is preliminary data.</text>
</comment>
<dbReference type="Proteomes" id="UP001151760">
    <property type="component" value="Unassembled WGS sequence"/>
</dbReference>
<evidence type="ECO:0000313" key="2">
    <source>
        <dbReference type="EMBL" id="GJT70909.1"/>
    </source>
</evidence>
<evidence type="ECO:0000256" key="1">
    <source>
        <dbReference type="SAM" id="MobiDB-lite"/>
    </source>
</evidence>
<accession>A0ABQ5G793</accession>
<organism evidence="2 3">
    <name type="scientific">Tanacetum coccineum</name>
    <dbReference type="NCBI Taxonomy" id="301880"/>
    <lineage>
        <taxon>Eukaryota</taxon>
        <taxon>Viridiplantae</taxon>
        <taxon>Streptophyta</taxon>
        <taxon>Embryophyta</taxon>
        <taxon>Tracheophyta</taxon>
        <taxon>Spermatophyta</taxon>
        <taxon>Magnoliopsida</taxon>
        <taxon>eudicotyledons</taxon>
        <taxon>Gunneridae</taxon>
        <taxon>Pentapetalae</taxon>
        <taxon>asterids</taxon>
        <taxon>campanulids</taxon>
        <taxon>Asterales</taxon>
        <taxon>Asteraceae</taxon>
        <taxon>Asteroideae</taxon>
        <taxon>Anthemideae</taxon>
        <taxon>Anthemidinae</taxon>
        <taxon>Tanacetum</taxon>
    </lineage>
</organism>
<protein>
    <submittedName>
        <fullName evidence="2">Uncharacterized protein</fullName>
    </submittedName>
</protein>
<feature type="region of interest" description="Disordered" evidence="1">
    <location>
        <begin position="109"/>
        <end position="134"/>
    </location>
</feature>
<sequence>MESVHEHAIRGDVYFLQRDVWRPYVKVMRKLRSRNRLTNLSGDDVATFATNTKDVSPEDQSQKKARTLSTKTLKDSLLVENYKRNRISTWCSTCVIEKMEHIGKEKSSFLDQGHQQAAKGKEEDEEYSNPCIQPKRTGVLPRDIPLDGVEVLRFNTTAGNLVKKILLKLNLSDHKSILTDSKEYLKMVMKVSPILGFPSISLMIISGQSGTLVGKGSACNRGYGHRSPSAYVLRKSFLVLVLLPFHGIPTKMSLDTLFQSQRSLVRMTTLSLLLTRLYLIGMSHNYTLDEDTYLTFLHDDGTDLLAFIQVADPTKVKVGGRNVLKRSKAFGFPSLRWQCGFKTNFLLVVVVRGNWTEILEAATGVIYPSVLKELLASSMLNIEVGVATVATLPMITSSVFATPEHESGVLSDSITGLNLRTIGASERSAAIPSVMAEAVVTSHVVNIPPVLKMGIKVTPPVHASMFHDSDSTETVKADTVGPSYSAKQDLSMGSRELKSETLRQVFVPQWNMLNDSLLDDYDVS</sequence>
<evidence type="ECO:0000313" key="3">
    <source>
        <dbReference type="Proteomes" id="UP001151760"/>
    </source>
</evidence>
<gene>
    <name evidence="2" type="ORF">Tco_1030195</name>
</gene>
<reference evidence="2" key="2">
    <citation type="submission" date="2022-01" db="EMBL/GenBank/DDBJ databases">
        <authorList>
            <person name="Yamashiro T."/>
            <person name="Shiraishi A."/>
            <person name="Satake H."/>
            <person name="Nakayama K."/>
        </authorList>
    </citation>
    <scope>NUCLEOTIDE SEQUENCE</scope>
</reference>
<reference evidence="2" key="1">
    <citation type="journal article" date="2022" name="Int. J. Mol. Sci.">
        <title>Draft Genome of Tanacetum Coccineum: Genomic Comparison of Closely Related Tanacetum-Family Plants.</title>
        <authorList>
            <person name="Yamashiro T."/>
            <person name="Shiraishi A."/>
            <person name="Nakayama K."/>
            <person name="Satake H."/>
        </authorList>
    </citation>
    <scope>NUCLEOTIDE SEQUENCE</scope>
</reference>
<proteinExistence type="predicted"/>
<name>A0ABQ5G793_9ASTR</name>
<keyword evidence="3" id="KW-1185">Reference proteome</keyword>